<evidence type="ECO:0000313" key="3">
    <source>
        <dbReference type="EMBL" id="SDA57332.1"/>
    </source>
</evidence>
<dbReference type="Pfam" id="PF00722">
    <property type="entry name" value="Glyco_hydro_16"/>
    <property type="match status" value="1"/>
</dbReference>
<name>A0A1G5WH69_9BACT</name>
<feature type="domain" description="GH16" evidence="2">
    <location>
        <begin position="43"/>
        <end position="286"/>
    </location>
</feature>
<gene>
    <name evidence="3" type="ORF">SAMN03080617_01132</name>
</gene>
<dbReference type="AlphaFoldDB" id="A0A1G5WH69"/>
<evidence type="ECO:0000259" key="2">
    <source>
        <dbReference type="PROSITE" id="PS51762"/>
    </source>
</evidence>
<dbReference type="InterPro" id="IPR013320">
    <property type="entry name" value="ConA-like_dom_sf"/>
</dbReference>
<reference evidence="4" key="1">
    <citation type="submission" date="2016-10" db="EMBL/GenBank/DDBJ databases">
        <authorList>
            <person name="Varghese N."/>
            <person name="Submissions S."/>
        </authorList>
    </citation>
    <scope>NUCLEOTIDE SEQUENCE [LARGE SCALE GENOMIC DNA]</scope>
    <source>
        <strain evidence="4">DSM 22703</strain>
    </source>
</reference>
<dbReference type="EMBL" id="FMXE01000006">
    <property type="protein sequence ID" value="SDA57332.1"/>
    <property type="molecule type" value="Genomic_DNA"/>
</dbReference>
<proteinExistence type="inferred from homology"/>
<comment type="similarity">
    <text evidence="1">Belongs to the glycosyl hydrolase 16 family.</text>
</comment>
<keyword evidence="4" id="KW-1185">Reference proteome</keyword>
<sequence length="286" mass="32866">MNKTIYYMTRLKLNIVSKLSKIKSRLTPVLFISFWLAVFCGQETFSQNLIWSDEFDRDGLPDPKSWSYDVGDHGWGNKELQYYSKNDLKNARTENGILIIEAHADSSHPKGYTSARLVTKGKAAWKYGYIEIKAKLPEGIGTWPAIWMLPEENRHGGWPKNGEIDIMEHVGYDPGKVHGTVHTEAFNHSIGTQKGAQLMVSDFQNDFHVYAIDWTEEKIDFFIDGQKYFTFENTGNDYKEWPFNQPFHLILNIAVGGNWGGAKGVDASIWPQRMEVDYVRVYDKKP</sequence>
<dbReference type="Gene3D" id="2.60.120.200">
    <property type="match status" value="1"/>
</dbReference>
<dbReference type="PROSITE" id="PS51762">
    <property type="entry name" value="GH16_2"/>
    <property type="match status" value="1"/>
</dbReference>
<dbReference type="GO" id="GO:0004553">
    <property type="term" value="F:hydrolase activity, hydrolyzing O-glycosyl compounds"/>
    <property type="evidence" value="ECO:0007669"/>
    <property type="project" value="InterPro"/>
</dbReference>
<dbReference type="InterPro" id="IPR050546">
    <property type="entry name" value="Glycosyl_Hydrlase_16"/>
</dbReference>
<dbReference type="RefSeq" id="WP_245693184.1">
    <property type="nucleotide sequence ID" value="NZ_FMXE01000006.1"/>
</dbReference>
<dbReference type="STRING" id="279824.SAMN03080617_01132"/>
<organism evidence="3 4">
    <name type="scientific">Algoriphagus alkaliphilus</name>
    <dbReference type="NCBI Taxonomy" id="279824"/>
    <lineage>
        <taxon>Bacteria</taxon>
        <taxon>Pseudomonadati</taxon>
        <taxon>Bacteroidota</taxon>
        <taxon>Cytophagia</taxon>
        <taxon>Cytophagales</taxon>
        <taxon>Cyclobacteriaceae</taxon>
        <taxon>Algoriphagus</taxon>
    </lineage>
</organism>
<evidence type="ECO:0000313" key="4">
    <source>
        <dbReference type="Proteomes" id="UP000198756"/>
    </source>
</evidence>
<dbReference type="InterPro" id="IPR000757">
    <property type="entry name" value="Beta-glucanase-like"/>
</dbReference>
<dbReference type="PANTHER" id="PTHR10963:SF55">
    <property type="entry name" value="GLYCOSIDE HYDROLASE FAMILY 16 PROTEIN"/>
    <property type="match status" value="1"/>
</dbReference>
<accession>A0A1G5WH69</accession>
<protein>
    <submittedName>
        <fullName evidence="3">Glycosyl hydrolases family 16</fullName>
    </submittedName>
</protein>
<dbReference type="PANTHER" id="PTHR10963">
    <property type="entry name" value="GLYCOSYL HYDROLASE-RELATED"/>
    <property type="match status" value="1"/>
</dbReference>
<dbReference type="CDD" id="cd08023">
    <property type="entry name" value="GH16_laminarinase_like"/>
    <property type="match status" value="1"/>
</dbReference>
<dbReference type="SUPFAM" id="SSF49899">
    <property type="entry name" value="Concanavalin A-like lectins/glucanases"/>
    <property type="match status" value="1"/>
</dbReference>
<keyword evidence="3" id="KW-0378">Hydrolase</keyword>
<dbReference type="Proteomes" id="UP000198756">
    <property type="component" value="Unassembled WGS sequence"/>
</dbReference>
<dbReference type="GO" id="GO:0005975">
    <property type="term" value="P:carbohydrate metabolic process"/>
    <property type="evidence" value="ECO:0007669"/>
    <property type="project" value="InterPro"/>
</dbReference>
<evidence type="ECO:0000256" key="1">
    <source>
        <dbReference type="ARBA" id="ARBA00006865"/>
    </source>
</evidence>